<feature type="compositionally biased region" description="Polar residues" evidence="9">
    <location>
        <begin position="439"/>
        <end position="465"/>
    </location>
</feature>
<organism evidence="12 13">
    <name type="scientific">Spizellomyces punctatus (strain DAOM BR117)</name>
    <dbReference type="NCBI Taxonomy" id="645134"/>
    <lineage>
        <taxon>Eukaryota</taxon>
        <taxon>Fungi</taxon>
        <taxon>Fungi incertae sedis</taxon>
        <taxon>Chytridiomycota</taxon>
        <taxon>Chytridiomycota incertae sedis</taxon>
        <taxon>Chytridiomycetes</taxon>
        <taxon>Spizellomycetales</taxon>
        <taxon>Spizellomycetaceae</taxon>
        <taxon>Spizellomyces</taxon>
    </lineage>
</organism>
<dbReference type="OrthoDB" id="436852at2759"/>
<keyword evidence="4" id="KW-0479">Metal-binding</keyword>
<keyword evidence="6" id="KW-0862">Zinc</keyword>
<sequence length="1303" mass="139901">MLANTDSQEGAKSVESVQHLQEQPREKESSRSPSNPSGFPAFSLPAATSSIPTCSVTPSETSLSTSNDGITSFEDTFSQFVDSMAPHQGPEDSVEGHSGHLENSDLPEVLNINHMDWEGQGLQDIFDPNTLQAPVDGANSLRLMNDVDSGSSRSIGDFTSQPTDSGQSLSWPTEHALLDEMSGCEATDAFPLQSSFDDFTLSGSLQQEKTGGSVNQDTSAFTADTNDGMGSTAPAHEIAQDDRDAMSETTNGEVLMSAVESFANSADAAADRPVPHVSDADMISNAPTGLSSKAPASQANSTPSTPTVERRVTRGKAPVNYKALLDGPSITSKLIPPKKPTHNQEGERVYCMCREPDYGKFMIQCDNCEEWFHGKCVGLTKKAGEKLTTYHCPLCQELLGSANASQTNVQSTTAQAMSPNARGGRRSSVLAVIPRHNQTHAMPSSVSHQNSASSGVRSATASSTPARRKERSVDVDRFYRSNASPVTQSIKCSFGPCTKAPIPNAHFCSADCARSFAGTAPPLTCLNVACTNSSQKGSRFCGQDCEKLYAEQQERLMIASRQAAATAAEKTSPKPPPTPAWMNDPVRKMARKNFEETLSTIFTEAREHPEVYGGLLDEKIDLEDPKAFAAQLETELFDALATPIKGDPKGTLECGAPYKSKYRSLQFNLKDQRNLRLRRRVLCGDVTLHELVRLPPEDLGNDEVKAAAEEIRRRSLRDALRVNTDQISYVKKTHKGEIEVVRPVVQGPAGGSMNLSTASIAPKLTTDEDTQVEKPSRSESPLVEQKSPGSIEHLGDVQSTEAMDVSRVEATSTAEKRSGSNQPEDEERVSKKLKTGAKDVVPEDESPNATPPETPKADEYDPYEPYYPDSDNDPPREELVLEGDAAGEDYEYDPETADSMELDMPFVGSPQPDVDPDATVWRGRVHMPQIGKFTGTCKQVCGRTIGDVKTWEDILPATISIDGRVAVGMVEKYLREQRYSGGKQVVAVEFRAGEDEPSLASPDDQNGFGALFDYFQSRSRLAVVGHHYVSIKDMYIVPIGRNDSIPGFIQELDDCRVEPTPRDRDILLGVIILAKGFTGSGSSKSSSDSAGHAFNGARKKSEETNLEKVRPPEIISSIPATTSMPAILPAVQPLLVPSVTPLNKPSLLDTLAPLPSGPSTTANPPPLAGTQPPMQLSHGVDTTSLLTTLLSNPNNLGLVTNLLSQLTQPGTNLPMGNLNVGNLLGALNGGLGGVPPPTSSQQQTQHAGLGGLLGSLGGGLGGFGMPQQQPSIPGQPALNIFGQGEEQSRLGGRNGRQSRWDRR</sequence>
<dbReference type="PANTHER" id="PTHR11477:SF0">
    <property type="entry name" value="IP08861P-RELATED"/>
    <property type="match status" value="1"/>
</dbReference>
<dbReference type="GeneID" id="27688006"/>
<dbReference type="SMART" id="SM00249">
    <property type="entry name" value="PHD"/>
    <property type="match status" value="1"/>
</dbReference>
<feature type="region of interest" description="Disordered" evidence="9">
    <location>
        <begin position="746"/>
        <end position="878"/>
    </location>
</feature>
<comment type="similarity">
    <text evidence="2">Belongs to the BYE1 family.</text>
</comment>
<dbReference type="InterPro" id="IPR012921">
    <property type="entry name" value="SPOC_C"/>
</dbReference>
<dbReference type="Gene3D" id="1.10.472.30">
    <property type="entry name" value="Transcription elongation factor S-II, central domain"/>
    <property type="match status" value="1"/>
</dbReference>
<evidence type="ECO:0000259" key="10">
    <source>
        <dbReference type="PROSITE" id="PS50016"/>
    </source>
</evidence>
<gene>
    <name evidence="12" type="ORF">SPPG_04564</name>
</gene>
<dbReference type="SUPFAM" id="SSF46942">
    <property type="entry name" value="Elongation factor TFIIS domain 2"/>
    <property type="match status" value="1"/>
</dbReference>
<dbReference type="Pfam" id="PF07744">
    <property type="entry name" value="SPOC"/>
    <property type="match status" value="1"/>
</dbReference>
<dbReference type="RefSeq" id="XP_016608269.1">
    <property type="nucleotide sequence ID" value="XM_016752799.1"/>
</dbReference>
<feature type="region of interest" description="Disordered" evidence="9">
    <location>
        <begin position="561"/>
        <end position="584"/>
    </location>
</feature>
<evidence type="ECO:0000256" key="9">
    <source>
        <dbReference type="SAM" id="MobiDB-lite"/>
    </source>
</evidence>
<dbReference type="GO" id="GO:0006362">
    <property type="term" value="P:transcription elongation by RNA polymerase I"/>
    <property type="evidence" value="ECO:0007669"/>
    <property type="project" value="TreeGrafter"/>
</dbReference>
<feature type="region of interest" description="Disordered" evidence="9">
    <location>
        <begin position="206"/>
        <end position="232"/>
    </location>
</feature>
<dbReference type="CDD" id="cd15552">
    <property type="entry name" value="PHD_PHF3_like"/>
    <property type="match status" value="1"/>
</dbReference>
<keyword evidence="5 8" id="KW-0863">Zinc-finger</keyword>
<feature type="region of interest" description="Disordered" evidence="9">
    <location>
        <begin position="1258"/>
        <end position="1303"/>
    </location>
</feature>
<dbReference type="VEuPathDB" id="FungiDB:SPPG_04564"/>
<proteinExistence type="inferred from homology"/>
<evidence type="ECO:0000256" key="2">
    <source>
        <dbReference type="ARBA" id="ARBA00011050"/>
    </source>
</evidence>
<evidence type="ECO:0000256" key="6">
    <source>
        <dbReference type="ARBA" id="ARBA00022833"/>
    </source>
</evidence>
<feature type="compositionally biased region" description="Basic and acidic residues" evidence="9">
    <location>
        <begin position="1099"/>
        <end position="1111"/>
    </location>
</feature>
<dbReference type="PANTHER" id="PTHR11477">
    <property type="entry name" value="TRANSCRIPTION FACTOR S-II ZINC FINGER DOMAIN-CONTAINING PROTEIN"/>
    <property type="match status" value="1"/>
</dbReference>
<dbReference type="SMART" id="SM00510">
    <property type="entry name" value="TFS2M"/>
    <property type="match status" value="1"/>
</dbReference>
<evidence type="ECO:0000256" key="7">
    <source>
        <dbReference type="ARBA" id="ARBA00023242"/>
    </source>
</evidence>
<dbReference type="eggNOG" id="KOG1634">
    <property type="taxonomic scope" value="Eukaryota"/>
</dbReference>
<evidence type="ECO:0000256" key="1">
    <source>
        <dbReference type="ARBA" id="ARBA00002311"/>
    </source>
</evidence>
<dbReference type="InterPro" id="IPR019787">
    <property type="entry name" value="Znf_PHD-finger"/>
</dbReference>
<dbReference type="InterPro" id="IPR001965">
    <property type="entry name" value="Znf_PHD"/>
</dbReference>
<dbReference type="SUPFAM" id="SSF57903">
    <property type="entry name" value="FYVE/PHD zinc finger"/>
    <property type="match status" value="1"/>
</dbReference>
<dbReference type="Proteomes" id="UP000053201">
    <property type="component" value="Unassembled WGS sequence"/>
</dbReference>
<dbReference type="InterPro" id="IPR036575">
    <property type="entry name" value="TFIIS_cen_dom_sf"/>
</dbReference>
<dbReference type="InterPro" id="IPR013083">
    <property type="entry name" value="Znf_RING/FYVE/PHD"/>
</dbReference>
<feature type="compositionally biased region" description="Polar residues" evidence="9">
    <location>
        <begin position="46"/>
        <end position="70"/>
    </location>
</feature>
<feature type="compositionally biased region" description="Polar residues" evidence="9">
    <location>
        <begin position="148"/>
        <end position="169"/>
    </location>
</feature>
<dbReference type="PROSITE" id="PS01359">
    <property type="entry name" value="ZF_PHD_1"/>
    <property type="match status" value="1"/>
</dbReference>
<feature type="domain" description="PHD-type" evidence="10">
    <location>
        <begin position="348"/>
        <end position="398"/>
    </location>
</feature>
<evidence type="ECO:0000256" key="4">
    <source>
        <dbReference type="ARBA" id="ARBA00022723"/>
    </source>
</evidence>
<dbReference type="EMBL" id="KQ257456">
    <property type="protein sequence ID" value="KND00230.1"/>
    <property type="molecule type" value="Genomic_DNA"/>
</dbReference>
<dbReference type="PROSITE" id="PS50016">
    <property type="entry name" value="ZF_PHD_2"/>
    <property type="match status" value="1"/>
</dbReference>
<dbReference type="GO" id="GO:0031564">
    <property type="term" value="P:transcription antitermination"/>
    <property type="evidence" value="ECO:0007669"/>
    <property type="project" value="TreeGrafter"/>
</dbReference>
<feature type="compositionally biased region" description="Low complexity" evidence="9">
    <location>
        <begin position="1080"/>
        <end position="1091"/>
    </location>
</feature>
<evidence type="ECO:0000313" key="12">
    <source>
        <dbReference type="EMBL" id="KND00230.1"/>
    </source>
</evidence>
<protein>
    <recommendedName>
        <fullName evidence="3">Transcription factor BYE1</fullName>
    </recommendedName>
</protein>
<keyword evidence="13" id="KW-1185">Reference proteome</keyword>
<evidence type="ECO:0000256" key="5">
    <source>
        <dbReference type="ARBA" id="ARBA00022771"/>
    </source>
</evidence>
<feature type="region of interest" description="Disordered" evidence="9">
    <location>
        <begin position="1150"/>
        <end position="1171"/>
    </location>
</feature>
<dbReference type="eggNOG" id="KOG1633">
    <property type="taxonomic scope" value="Eukaryota"/>
</dbReference>
<dbReference type="Pfam" id="PF07500">
    <property type="entry name" value="TFIIS_M"/>
    <property type="match status" value="1"/>
</dbReference>
<feature type="region of interest" description="Disordered" evidence="9">
    <location>
        <begin position="1079"/>
        <end position="1113"/>
    </location>
</feature>
<feature type="region of interest" description="Disordered" evidence="9">
    <location>
        <begin position="270"/>
        <end position="316"/>
    </location>
</feature>
<dbReference type="GO" id="GO:0005634">
    <property type="term" value="C:nucleus"/>
    <property type="evidence" value="ECO:0007669"/>
    <property type="project" value="TreeGrafter"/>
</dbReference>
<dbReference type="InterPro" id="IPR003618">
    <property type="entry name" value="TFIIS_cen_dom"/>
</dbReference>
<dbReference type="GO" id="GO:0008270">
    <property type="term" value="F:zinc ion binding"/>
    <property type="evidence" value="ECO:0007669"/>
    <property type="project" value="UniProtKB-KW"/>
</dbReference>
<dbReference type="PROSITE" id="PS51321">
    <property type="entry name" value="TFIIS_CENTRAL"/>
    <property type="match status" value="1"/>
</dbReference>
<accession>A0A0L0HH72</accession>
<dbReference type="OMA" id="AWISCET"/>
<evidence type="ECO:0000259" key="11">
    <source>
        <dbReference type="PROSITE" id="PS51321"/>
    </source>
</evidence>
<feature type="compositionally biased region" description="Polar residues" evidence="9">
    <location>
        <begin position="285"/>
        <end position="307"/>
    </location>
</feature>
<reference evidence="12 13" key="1">
    <citation type="submission" date="2009-08" db="EMBL/GenBank/DDBJ databases">
        <title>The Genome Sequence of Spizellomyces punctatus strain DAOM BR117.</title>
        <authorList>
            <consortium name="The Broad Institute Genome Sequencing Platform"/>
            <person name="Russ C."/>
            <person name="Cuomo C."/>
            <person name="Shea T."/>
            <person name="Young S.K."/>
            <person name="Zeng Q."/>
            <person name="Koehrsen M."/>
            <person name="Haas B."/>
            <person name="Borodovsky M."/>
            <person name="Guigo R."/>
            <person name="Alvarado L."/>
            <person name="Berlin A."/>
            <person name="Bochicchio J."/>
            <person name="Borenstein D."/>
            <person name="Chapman S."/>
            <person name="Chen Z."/>
            <person name="Engels R."/>
            <person name="Freedman E."/>
            <person name="Gellesch M."/>
            <person name="Goldberg J."/>
            <person name="Griggs A."/>
            <person name="Gujja S."/>
            <person name="Heiman D."/>
            <person name="Hepburn T."/>
            <person name="Howarth C."/>
            <person name="Jen D."/>
            <person name="Larson L."/>
            <person name="Lewis B."/>
            <person name="Mehta T."/>
            <person name="Park D."/>
            <person name="Pearson M."/>
            <person name="Roberts A."/>
            <person name="Saif S."/>
            <person name="Shenoy N."/>
            <person name="Sisk P."/>
            <person name="Stolte C."/>
            <person name="Sykes S."/>
            <person name="Thomson T."/>
            <person name="Walk T."/>
            <person name="White J."/>
            <person name="Yandava C."/>
            <person name="Burger G."/>
            <person name="Gray M.W."/>
            <person name="Holland P.W.H."/>
            <person name="King N."/>
            <person name="Lang F.B.F."/>
            <person name="Roger A.J."/>
            <person name="Ruiz-Trillo I."/>
            <person name="Lander E."/>
            <person name="Nusbaum C."/>
        </authorList>
    </citation>
    <scope>NUCLEOTIDE SEQUENCE [LARGE SCALE GENOMIC DNA]</scope>
    <source>
        <strain evidence="12 13">DAOM BR117</strain>
    </source>
</reference>
<evidence type="ECO:0000256" key="3">
    <source>
        <dbReference type="ARBA" id="ARBA00021616"/>
    </source>
</evidence>
<dbReference type="FunCoup" id="A0A0L0HH72">
    <property type="interactions" value="176"/>
</dbReference>
<comment type="function">
    <text evidence="1">Negative regulator of transcription elongation.</text>
</comment>
<evidence type="ECO:0000313" key="13">
    <source>
        <dbReference type="Proteomes" id="UP000053201"/>
    </source>
</evidence>
<feature type="region of interest" description="Disordered" evidence="9">
    <location>
        <begin position="438"/>
        <end position="472"/>
    </location>
</feature>
<dbReference type="InterPro" id="IPR011011">
    <property type="entry name" value="Znf_FYVE_PHD"/>
</dbReference>
<evidence type="ECO:0000256" key="8">
    <source>
        <dbReference type="PROSITE-ProRule" id="PRU00146"/>
    </source>
</evidence>
<feature type="domain" description="TFIIS central" evidence="11">
    <location>
        <begin position="590"/>
        <end position="727"/>
    </location>
</feature>
<feature type="compositionally biased region" description="Polar residues" evidence="9">
    <location>
        <begin position="206"/>
        <end position="229"/>
    </location>
</feature>
<feature type="region of interest" description="Disordered" evidence="9">
    <location>
        <begin position="146"/>
        <end position="169"/>
    </location>
</feature>
<dbReference type="InterPro" id="IPR019786">
    <property type="entry name" value="Zinc_finger_PHD-type_CS"/>
</dbReference>
<keyword evidence="7" id="KW-0539">Nucleus</keyword>
<dbReference type="GO" id="GO:0006368">
    <property type="term" value="P:transcription elongation by RNA polymerase II"/>
    <property type="evidence" value="ECO:0007669"/>
    <property type="project" value="TreeGrafter"/>
</dbReference>
<dbReference type="CDD" id="cd21538">
    <property type="entry name" value="SPOC_TFIIS"/>
    <property type="match status" value="1"/>
</dbReference>
<feature type="compositionally biased region" description="Polar residues" evidence="9">
    <location>
        <begin position="1"/>
        <end position="21"/>
    </location>
</feature>
<dbReference type="GO" id="GO:0031440">
    <property type="term" value="P:regulation of mRNA 3'-end processing"/>
    <property type="evidence" value="ECO:0007669"/>
    <property type="project" value="TreeGrafter"/>
</dbReference>
<dbReference type="Pfam" id="PF00628">
    <property type="entry name" value="PHD"/>
    <property type="match status" value="1"/>
</dbReference>
<dbReference type="STRING" id="645134.A0A0L0HH72"/>
<feature type="region of interest" description="Disordered" evidence="9">
    <location>
        <begin position="1"/>
        <end position="70"/>
    </location>
</feature>
<name>A0A0L0HH72_SPIPD</name>
<dbReference type="Gene3D" id="3.30.40.10">
    <property type="entry name" value="Zinc/RING finger domain, C3HC4 (zinc finger)"/>
    <property type="match status" value="1"/>
</dbReference>
<dbReference type="InParanoid" id="A0A0L0HH72"/>